<accession>A0AAE9FH75</accession>
<evidence type="ECO:0000313" key="2">
    <source>
        <dbReference type="Proteomes" id="UP000829466"/>
    </source>
</evidence>
<proteinExistence type="predicted"/>
<organism evidence="1 2">
    <name type="scientific">Stenotrophomonas maltophilia phage vB_SmaM_Ps15</name>
    <dbReference type="NCBI Taxonomy" id="3071007"/>
    <lineage>
        <taxon>Viruses</taxon>
        <taxon>Duplodnaviria</taxon>
        <taxon>Heunggongvirae</taxon>
        <taxon>Uroviricota</taxon>
        <taxon>Caudoviricetes</taxon>
        <taxon>Menderavirus</taxon>
        <taxon>Menderavirus Ps15</taxon>
    </lineage>
</organism>
<reference evidence="1 2" key="1">
    <citation type="submission" date="2021-12" db="EMBL/GenBank/DDBJ databases">
        <title>Characterization of bacteriophage vB_SmaM_Ps15 infective to Stenotrophomonas maltophila clinical ocular isolates.</title>
        <authorList>
            <person name="Damnjanovic D."/>
            <person name="Vazquez-Campos X."/>
            <person name="Elliott L."/>
            <person name="Willcox M."/>
            <person name="Bridge W.J."/>
        </authorList>
    </citation>
    <scope>NUCLEOTIDE SEQUENCE [LARGE SCALE GENOMIC DNA]</scope>
</reference>
<sequence>MKIDLTHDEIDALHDLIDDSDGYHLYKSILEKLTAAIESRTYEICLEDGFGDVYVVTEKPDYLSAREVVKTMNAARGRTSTQYFHRIKEEI</sequence>
<dbReference type="Proteomes" id="UP000829466">
    <property type="component" value="Segment"/>
</dbReference>
<gene>
    <name evidence="1" type="ORF">SmaMPs15_000047</name>
</gene>
<keyword evidence="2" id="KW-1185">Reference proteome</keyword>
<protein>
    <submittedName>
        <fullName evidence="1">Uncharacterized protein</fullName>
    </submittedName>
</protein>
<dbReference type="EMBL" id="OL702939">
    <property type="protein sequence ID" value="UMO77198.1"/>
    <property type="molecule type" value="Genomic_DNA"/>
</dbReference>
<evidence type="ECO:0000313" key="1">
    <source>
        <dbReference type="EMBL" id="UMO77198.1"/>
    </source>
</evidence>
<name>A0AAE9FH75_9CAUD</name>